<dbReference type="AlphaFoldDB" id="A0A8N5F4A4"/>
<dbReference type="PROSITE" id="PS50157">
    <property type="entry name" value="ZINC_FINGER_C2H2_2"/>
    <property type="match status" value="1"/>
</dbReference>
<organism evidence="13 14">
    <name type="scientific">Geospiza fortis</name>
    <name type="common">Medium ground-finch</name>
    <dbReference type="NCBI Taxonomy" id="48883"/>
    <lineage>
        <taxon>Eukaryota</taxon>
        <taxon>Metazoa</taxon>
        <taxon>Chordata</taxon>
        <taxon>Craniata</taxon>
        <taxon>Vertebrata</taxon>
        <taxon>Euteleostomi</taxon>
        <taxon>Archelosauria</taxon>
        <taxon>Archosauria</taxon>
        <taxon>Dinosauria</taxon>
        <taxon>Saurischia</taxon>
        <taxon>Theropoda</taxon>
        <taxon>Coelurosauria</taxon>
        <taxon>Aves</taxon>
        <taxon>Neognathae</taxon>
        <taxon>Neoaves</taxon>
        <taxon>Telluraves</taxon>
        <taxon>Australaves</taxon>
        <taxon>Passeriformes</taxon>
        <taxon>Thraupidae</taxon>
        <taxon>Geospiza</taxon>
    </lineage>
</organism>
<sequence length="260" mass="28732">MDIEDCNARSYITGICSSWKVSGCVRPASAALRPAGIPRCFPGIPIQGSTGFLPQGRGDSPLEQEFHSESLCGMVCIGPSVLMVHKRSHTVLLFPVSSPTVGKPYKCSSCGRSYKQQSSLEEHRERCHGFLQRESPAQTGEEIRELDMVPEALLHPERPTFIERLAGSFTKRKRSTPQKFVGEKQMRFALSELPFDVSPGFDKDVEVVPSRGHALEPPYAGPLSLLGAGDPLRPLRLATNCITQDRYEFSSHIVRGEHKI</sequence>
<proteinExistence type="inferred from homology"/>
<dbReference type="Pfam" id="PF00096">
    <property type="entry name" value="zf-C2H2"/>
    <property type="match status" value="1"/>
</dbReference>
<keyword evidence="4 11" id="KW-0863">Zinc-finger</keyword>
<dbReference type="FunFam" id="3.30.160.60:FF:000073">
    <property type="entry name" value="IKAROS family zinc finger 1"/>
    <property type="match status" value="1"/>
</dbReference>
<dbReference type="Gene3D" id="3.30.160.60">
    <property type="entry name" value="Classic Zinc Finger"/>
    <property type="match status" value="1"/>
</dbReference>
<evidence type="ECO:0000256" key="3">
    <source>
        <dbReference type="ARBA" id="ARBA00022737"/>
    </source>
</evidence>
<evidence type="ECO:0000256" key="7">
    <source>
        <dbReference type="ARBA" id="ARBA00023125"/>
    </source>
</evidence>
<evidence type="ECO:0000256" key="9">
    <source>
        <dbReference type="ARBA" id="ARBA00023242"/>
    </source>
</evidence>
<accession>A0A8N5F4A4</accession>
<dbReference type="GO" id="GO:0003700">
    <property type="term" value="F:DNA-binding transcription factor activity"/>
    <property type="evidence" value="ECO:0007669"/>
    <property type="project" value="TreeGrafter"/>
</dbReference>
<evidence type="ECO:0000313" key="13">
    <source>
        <dbReference type="Proteomes" id="UP000504602"/>
    </source>
</evidence>
<evidence type="ECO:0000256" key="1">
    <source>
        <dbReference type="ARBA" id="ARBA00004123"/>
    </source>
</evidence>
<dbReference type="SUPFAM" id="SSF57667">
    <property type="entry name" value="beta-beta-alpha zinc fingers"/>
    <property type="match status" value="1"/>
</dbReference>
<dbReference type="GO" id="GO:0000978">
    <property type="term" value="F:RNA polymerase II cis-regulatory region sequence-specific DNA binding"/>
    <property type="evidence" value="ECO:0007669"/>
    <property type="project" value="TreeGrafter"/>
</dbReference>
<gene>
    <name evidence="14" type="primary">LOC115949154</name>
</gene>
<keyword evidence="2" id="KW-0479">Metal-binding</keyword>
<keyword evidence="3" id="KW-0677">Repeat</keyword>
<evidence type="ECO:0000313" key="14">
    <source>
        <dbReference type="RefSeq" id="XP_030921372.1"/>
    </source>
</evidence>
<reference evidence="14" key="1">
    <citation type="submission" date="2025-08" db="UniProtKB">
        <authorList>
            <consortium name="RefSeq"/>
        </authorList>
    </citation>
    <scope>IDENTIFICATION</scope>
</reference>
<protein>
    <submittedName>
        <fullName evidence="14">Zinc finger protein Eos-like</fullName>
    </submittedName>
</protein>
<dbReference type="GO" id="GO:0005634">
    <property type="term" value="C:nucleus"/>
    <property type="evidence" value="ECO:0007669"/>
    <property type="project" value="UniProtKB-SubCell"/>
</dbReference>
<dbReference type="GO" id="GO:0006357">
    <property type="term" value="P:regulation of transcription by RNA polymerase II"/>
    <property type="evidence" value="ECO:0007669"/>
    <property type="project" value="TreeGrafter"/>
</dbReference>
<comment type="similarity">
    <text evidence="10">Belongs to the Ikaros C2H2-type zinc-finger protein family.</text>
</comment>
<dbReference type="PANTHER" id="PTHR24404:SF28">
    <property type="entry name" value="ZINC FINGER PROTEIN EOS"/>
    <property type="match status" value="1"/>
</dbReference>
<feature type="domain" description="C2H2-type" evidence="12">
    <location>
        <begin position="105"/>
        <end position="128"/>
    </location>
</feature>
<dbReference type="RefSeq" id="XP_030921372.1">
    <property type="nucleotide sequence ID" value="XM_031065512.1"/>
</dbReference>
<dbReference type="OrthoDB" id="8922241at2759"/>
<evidence type="ECO:0000256" key="4">
    <source>
        <dbReference type="ARBA" id="ARBA00022771"/>
    </source>
</evidence>
<evidence type="ECO:0000256" key="5">
    <source>
        <dbReference type="ARBA" id="ARBA00022833"/>
    </source>
</evidence>
<dbReference type="InterPro" id="IPR013087">
    <property type="entry name" value="Znf_C2H2_type"/>
</dbReference>
<keyword evidence="8" id="KW-0804">Transcription</keyword>
<dbReference type="InterPro" id="IPR050589">
    <property type="entry name" value="Ikaros_C2H2-ZF"/>
</dbReference>
<dbReference type="InterPro" id="IPR036236">
    <property type="entry name" value="Znf_C2H2_sf"/>
</dbReference>
<keyword evidence="7" id="KW-0238">DNA-binding</keyword>
<evidence type="ECO:0000256" key="6">
    <source>
        <dbReference type="ARBA" id="ARBA00023015"/>
    </source>
</evidence>
<dbReference type="GO" id="GO:0008270">
    <property type="term" value="F:zinc ion binding"/>
    <property type="evidence" value="ECO:0007669"/>
    <property type="project" value="UniProtKB-KW"/>
</dbReference>
<dbReference type="GeneID" id="115949154"/>
<evidence type="ECO:0000256" key="11">
    <source>
        <dbReference type="PROSITE-ProRule" id="PRU00042"/>
    </source>
</evidence>
<keyword evidence="9" id="KW-0539">Nucleus</keyword>
<dbReference type="PROSITE" id="PS00028">
    <property type="entry name" value="ZINC_FINGER_C2H2_1"/>
    <property type="match status" value="1"/>
</dbReference>
<evidence type="ECO:0000256" key="2">
    <source>
        <dbReference type="ARBA" id="ARBA00022723"/>
    </source>
</evidence>
<keyword evidence="6" id="KW-0805">Transcription regulation</keyword>
<dbReference type="PANTHER" id="PTHR24404">
    <property type="entry name" value="ZINC FINGER PROTEIN"/>
    <property type="match status" value="1"/>
</dbReference>
<evidence type="ECO:0000259" key="12">
    <source>
        <dbReference type="PROSITE" id="PS50157"/>
    </source>
</evidence>
<keyword evidence="13" id="KW-1185">Reference proteome</keyword>
<keyword evidence="5" id="KW-0862">Zinc</keyword>
<evidence type="ECO:0000256" key="10">
    <source>
        <dbReference type="ARBA" id="ARBA00038390"/>
    </source>
</evidence>
<name>A0A8N5F4A4_GEOFO</name>
<comment type="subcellular location">
    <subcellularLocation>
        <location evidence="1">Nucleus</location>
    </subcellularLocation>
</comment>
<dbReference type="SMART" id="SM00355">
    <property type="entry name" value="ZnF_C2H2"/>
    <property type="match status" value="2"/>
</dbReference>
<evidence type="ECO:0000256" key="8">
    <source>
        <dbReference type="ARBA" id="ARBA00023163"/>
    </source>
</evidence>
<dbReference type="Proteomes" id="UP000504602">
    <property type="component" value="Unplaced"/>
</dbReference>